<dbReference type="CDD" id="cd07067">
    <property type="entry name" value="HP_PGM_like"/>
    <property type="match status" value="1"/>
</dbReference>
<feature type="site" description="Transition state stabilizer" evidence="8">
    <location>
        <position position="186"/>
    </location>
</feature>
<feature type="binding site" evidence="7">
    <location>
        <begin position="25"/>
        <end position="26"/>
    </location>
    <ligand>
        <name>substrate</name>
    </ligand>
</feature>
<dbReference type="NCBIfam" id="NF010713">
    <property type="entry name" value="PRK14115.1"/>
    <property type="match status" value="1"/>
</dbReference>
<dbReference type="AlphaFoldDB" id="A0A8J5XX31"/>
<evidence type="ECO:0000256" key="6">
    <source>
        <dbReference type="PIRSR" id="PIRSR613078-1"/>
    </source>
</evidence>
<evidence type="ECO:0000256" key="5">
    <source>
        <dbReference type="ARBA" id="ARBA00023235"/>
    </source>
</evidence>
<keyword evidence="10" id="KW-1185">Reference proteome</keyword>
<evidence type="ECO:0000313" key="10">
    <source>
        <dbReference type="Proteomes" id="UP000751190"/>
    </source>
</evidence>
<keyword evidence="4" id="KW-0324">Glycolysis</keyword>
<comment type="catalytic activity">
    <reaction evidence="1">
        <text>(2R)-2-phosphoglycerate = (2R)-3-phosphoglycerate</text>
        <dbReference type="Rhea" id="RHEA:15901"/>
        <dbReference type="ChEBI" id="CHEBI:58272"/>
        <dbReference type="ChEBI" id="CHEBI:58289"/>
        <dbReference type="EC" id="5.4.2.11"/>
    </reaction>
</comment>
<gene>
    <name evidence="9" type="ORF">KFE25_009062</name>
</gene>
<comment type="similarity">
    <text evidence="2">Belongs to the phosphoglycerate mutase family. BPG-dependent PGAM subfamily.</text>
</comment>
<feature type="binding site" evidence="7">
    <location>
        <begin position="91"/>
        <end position="94"/>
    </location>
    <ligand>
        <name>substrate</name>
    </ligand>
</feature>
<accession>A0A8J5XX31</accession>
<feature type="binding site" evidence="7">
    <location>
        <begin position="118"/>
        <end position="119"/>
    </location>
    <ligand>
        <name>substrate</name>
    </ligand>
</feature>
<protein>
    <recommendedName>
        <fullName evidence="3">phosphoglycerate mutase (2,3-diphosphoglycerate-dependent)</fullName>
        <ecNumber evidence="3">5.4.2.11</ecNumber>
    </recommendedName>
</protein>
<evidence type="ECO:0000256" key="1">
    <source>
        <dbReference type="ARBA" id="ARBA00000380"/>
    </source>
</evidence>
<dbReference type="OrthoDB" id="354304at2759"/>
<dbReference type="GO" id="GO:0006096">
    <property type="term" value="P:glycolytic process"/>
    <property type="evidence" value="ECO:0007669"/>
    <property type="project" value="UniProtKB-KW"/>
</dbReference>
<evidence type="ECO:0000256" key="4">
    <source>
        <dbReference type="ARBA" id="ARBA00023152"/>
    </source>
</evidence>
<dbReference type="GO" id="GO:0004619">
    <property type="term" value="F:phosphoglycerate mutase activity"/>
    <property type="evidence" value="ECO:0007669"/>
    <property type="project" value="UniProtKB-EC"/>
</dbReference>
<dbReference type="NCBIfam" id="TIGR01258">
    <property type="entry name" value="pgm_1"/>
    <property type="match status" value="1"/>
</dbReference>
<dbReference type="Gene3D" id="3.40.50.1240">
    <property type="entry name" value="Phosphoglycerate mutase-like"/>
    <property type="match status" value="1"/>
</dbReference>
<keyword evidence="5" id="KW-0413">Isomerase</keyword>
<dbReference type="InterPro" id="IPR013078">
    <property type="entry name" value="His_Pase_superF_clade-1"/>
</dbReference>
<dbReference type="PANTHER" id="PTHR11931">
    <property type="entry name" value="PHOSPHOGLYCERATE MUTASE"/>
    <property type="match status" value="1"/>
</dbReference>
<feature type="binding site" evidence="7">
    <location>
        <begin position="12"/>
        <end position="19"/>
    </location>
    <ligand>
        <name>substrate</name>
    </ligand>
</feature>
<feature type="active site" description="Proton donor/acceptor" evidence="6">
    <location>
        <position position="91"/>
    </location>
</feature>
<dbReference type="SUPFAM" id="SSF53254">
    <property type="entry name" value="Phosphoglycerate mutase-like"/>
    <property type="match status" value="1"/>
</dbReference>
<dbReference type="Pfam" id="PF00300">
    <property type="entry name" value="His_Phos_1"/>
    <property type="match status" value="2"/>
</dbReference>
<name>A0A8J5XX31_DIALT</name>
<evidence type="ECO:0000256" key="8">
    <source>
        <dbReference type="PIRSR" id="PIRSR613078-3"/>
    </source>
</evidence>
<evidence type="ECO:0000256" key="7">
    <source>
        <dbReference type="PIRSR" id="PIRSR613078-2"/>
    </source>
</evidence>
<feature type="active site" description="Tele-phosphohistidine intermediate" evidence="6">
    <location>
        <position position="13"/>
    </location>
</feature>
<evidence type="ECO:0000313" key="9">
    <source>
        <dbReference type="EMBL" id="KAG8470641.1"/>
    </source>
</evidence>
<feature type="binding site" evidence="7">
    <location>
        <position position="102"/>
    </location>
    <ligand>
        <name>substrate</name>
    </ligand>
</feature>
<reference evidence="9" key="1">
    <citation type="submission" date="2021-05" db="EMBL/GenBank/DDBJ databases">
        <title>The genome of the haptophyte Pavlova lutheri (Diacronema luteri, Pavlovales) - a model for lipid biosynthesis in eukaryotic algae.</title>
        <authorList>
            <person name="Hulatt C.J."/>
            <person name="Posewitz M.C."/>
        </authorList>
    </citation>
    <scope>NUCLEOTIDE SEQUENCE</scope>
    <source>
        <strain evidence="9">NIVA-4/92</strain>
    </source>
</reference>
<dbReference type="Proteomes" id="UP000751190">
    <property type="component" value="Unassembled WGS sequence"/>
</dbReference>
<dbReference type="FunFam" id="3.40.50.1240:FF:000003">
    <property type="entry name" value="2,3-bisphosphoglycerate-dependent phosphoglycerate mutase"/>
    <property type="match status" value="1"/>
</dbReference>
<dbReference type="EMBL" id="JAGTXO010000001">
    <property type="protein sequence ID" value="KAG8470641.1"/>
    <property type="molecule type" value="Genomic_DNA"/>
</dbReference>
<comment type="caution">
    <text evidence="9">The sequence shown here is derived from an EMBL/GenBank/DDBJ whole genome shotgun (WGS) entry which is preliminary data.</text>
</comment>
<dbReference type="HAMAP" id="MF_01039">
    <property type="entry name" value="PGAM_GpmA"/>
    <property type="match status" value="1"/>
</dbReference>
<evidence type="ECO:0000256" key="2">
    <source>
        <dbReference type="ARBA" id="ARBA00006717"/>
    </source>
</evidence>
<organism evidence="9 10">
    <name type="scientific">Diacronema lutheri</name>
    <name type="common">Unicellular marine alga</name>
    <name type="synonym">Monochrysis lutheri</name>
    <dbReference type="NCBI Taxonomy" id="2081491"/>
    <lineage>
        <taxon>Eukaryota</taxon>
        <taxon>Haptista</taxon>
        <taxon>Haptophyta</taxon>
        <taxon>Pavlovophyceae</taxon>
        <taxon>Pavlovales</taxon>
        <taxon>Pavlovaceae</taxon>
        <taxon>Diacronema</taxon>
    </lineage>
</organism>
<dbReference type="SMART" id="SM00855">
    <property type="entry name" value="PGAM"/>
    <property type="match status" value="1"/>
</dbReference>
<feature type="binding site" evidence="7">
    <location>
        <begin position="187"/>
        <end position="188"/>
    </location>
    <ligand>
        <name>substrate</name>
    </ligand>
</feature>
<dbReference type="EC" id="5.4.2.11" evidence="3"/>
<dbReference type="InterPro" id="IPR005952">
    <property type="entry name" value="Phosphogly_mut1"/>
</dbReference>
<sequence>MSTPHATLVFMRHGESEWNVANKFTGWHDVDLSSKGIMEAKIAGGLFKQEGLAFDICYTSYLKRAIKTLHLALEEADQMYAPVVKSWRLNERMYGALTGLDKKETVVKHGAEQVQVWRRSFDIPPPPLTKDSEYFPGNERKYKDLKESEVPLTECLKDTVERVLPFWESDIVPALKEGKTVLVAAHGNSMRAILKHLEGISEEVIPGLEIPTGTPLVYKLDKDLKPMPQEGCFEPLTMGRYLGDAATVQAAAEAVKNQTKV</sequence>
<feature type="binding site" evidence="7">
    <location>
        <position position="64"/>
    </location>
    <ligand>
        <name>substrate</name>
    </ligand>
</feature>
<dbReference type="PIRSF" id="PIRSF000709">
    <property type="entry name" value="6PFK_2-Ptase"/>
    <property type="match status" value="1"/>
</dbReference>
<proteinExistence type="inferred from homology"/>
<dbReference type="InterPro" id="IPR029033">
    <property type="entry name" value="His_PPase_superfam"/>
</dbReference>
<dbReference type="OMA" id="MLPYWYD"/>
<evidence type="ECO:0000256" key="3">
    <source>
        <dbReference type="ARBA" id="ARBA00012028"/>
    </source>
</evidence>